<dbReference type="InterPro" id="IPR011006">
    <property type="entry name" value="CheY-like_superfamily"/>
</dbReference>
<feature type="domain" description="Response regulatory" evidence="4">
    <location>
        <begin position="1"/>
        <end position="78"/>
    </location>
</feature>
<evidence type="ECO:0000256" key="1">
    <source>
        <dbReference type="ARBA" id="ARBA00022553"/>
    </source>
</evidence>
<keyword evidence="2" id="KW-0902">Two-component regulatory system</keyword>
<dbReference type="Pfam" id="PF00072">
    <property type="entry name" value="Response_reg"/>
    <property type="match status" value="1"/>
</dbReference>
<dbReference type="PROSITE" id="PS50110">
    <property type="entry name" value="RESPONSE_REGULATORY"/>
    <property type="match status" value="1"/>
</dbReference>
<dbReference type="SUPFAM" id="SSF52172">
    <property type="entry name" value="CheY-like"/>
    <property type="match status" value="1"/>
</dbReference>
<accession>A0A0K6FSU6</accession>
<dbReference type="CDD" id="cd17546">
    <property type="entry name" value="REC_hyHK_CKI1_RcsC-like"/>
    <property type="match status" value="1"/>
</dbReference>
<proteinExistence type="predicted"/>
<name>A0A0K6FSU6_9AGAM</name>
<dbReference type="EMBL" id="CYGV01000768">
    <property type="protein sequence ID" value="CUA69321.1"/>
    <property type="molecule type" value="Genomic_DNA"/>
</dbReference>
<dbReference type="GO" id="GO:0071474">
    <property type="term" value="P:cellular hyperosmotic response"/>
    <property type="evidence" value="ECO:0007669"/>
    <property type="project" value="TreeGrafter"/>
</dbReference>
<keyword evidence="6" id="KW-1185">Reference proteome</keyword>
<dbReference type="InterPro" id="IPR001789">
    <property type="entry name" value="Sig_transdc_resp-reg_receiver"/>
</dbReference>
<evidence type="ECO:0000259" key="4">
    <source>
        <dbReference type="PROSITE" id="PS50110"/>
    </source>
</evidence>
<feature type="modified residue" description="4-aspartylphosphate" evidence="3">
    <location>
        <position position="8"/>
    </location>
</feature>
<dbReference type="PANTHER" id="PTHR45339">
    <property type="entry name" value="HYBRID SIGNAL TRANSDUCTION HISTIDINE KINASE J"/>
    <property type="match status" value="1"/>
</dbReference>
<keyword evidence="1 3" id="KW-0597">Phosphoprotein</keyword>
<evidence type="ECO:0000313" key="6">
    <source>
        <dbReference type="Proteomes" id="UP000044841"/>
    </source>
</evidence>
<dbReference type="Gene3D" id="3.40.50.2300">
    <property type="match status" value="1"/>
</dbReference>
<dbReference type="GO" id="GO:0004673">
    <property type="term" value="F:protein histidine kinase activity"/>
    <property type="evidence" value="ECO:0007669"/>
    <property type="project" value="TreeGrafter"/>
</dbReference>
<sequence length="84" mass="9453">MFDVVLMDVPMPFMGGMEATEIIRAFEKDKAIRRTPIIALTAHAMIGDRERCIQAGTDEHVTKPLRRADLMNAIKRLVSPHGSY</sequence>
<evidence type="ECO:0000256" key="3">
    <source>
        <dbReference type="PROSITE-ProRule" id="PRU00169"/>
    </source>
</evidence>
<reference evidence="5 6" key="1">
    <citation type="submission" date="2015-07" db="EMBL/GenBank/DDBJ databases">
        <authorList>
            <person name="Noorani M."/>
        </authorList>
    </citation>
    <scope>NUCLEOTIDE SEQUENCE [LARGE SCALE GENOMIC DNA]</scope>
    <source>
        <strain evidence="5">BBA 69670</strain>
    </source>
</reference>
<dbReference type="PANTHER" id="PTHR45339:SF1">
    <property type="entry name" value="HYBRID SIGNAL TRANSDUCTION HISTIDINE KINASE J"/>
    <property type="match status" value="1"/>
</dbReference>
<gene>
    <name evidence="5" type="ORF">RSOLAG22IIIB_08442</name>
</gene>
<dbReference type="AlphaFoldDB" id="A0A0K6FSU6"/>
<evidence type="ECO:0000313" key="5">
    <source>
        <dbReference type="EMBL" id="CUA69321.1"/>
    </source>
</evidence>
<dbReference type="GO" id="GO:0000160">
    <property type="term" value="P:phosphorelay signal transduction system"/>
    <property type="evidence" value="ECO:0007669"/>
    <property type="project" value="UniProtKB-KW"/>
</dbReference>
<evidence type="ECO:0000256" key="2">
    <source>
        <dbReference type="ARBA" id="ARBA00023012"/>
    </source>
</evidence>
<dbReference type="Proteomes" id="UP000044841">
    <property type="component" value="Unassembled WGS sequence"/>
</dbReference>
<organism evidence="5 6">
    <name type="scientific">Rhizoctonia solani</name>
    <dbReference type="NCBI Taxonomy" id="456999"/>
    <lineage>
        <taxon>Eukaryota</taxon>
        <taxon>Fungi</taxon>
        <taxon>Dikarya</taxon>
        <taxon>Basidiomycota</taxon>
        <taxon>Agaricomycotina</taxon>
        <taxon>Agaricomycetes</taxon>
        <taxon>Cantharellales</taxon>
        <taxon>Ceratobasidiaceae</taxon>
        <taxon>Rhizoctonia</taxon>
    </lineage>
</organism>
<protein>
    <recommendedName>
        <fullName evidence="4">Response regulatory domain-containing protein</fullName>
    </recommendedName>
</protein>